<dbReference type="PANTHER" id="PTHR33116">
    <property type="entry name" value="REVERSE TRANSCRIPTASE ZINC-BINDING DOMAIN-CONTAINING PROTEIN-RELATED-RELATED"/>
    <property type="match status" value="1"/>
</dbReference>
<protein>
    <recommendedName>
        <fullName evidence="1">Reverse transcriptase zinc-binding domain-containing protein</fullName>
    </recommendedName>
</protein>
<evidence type="ECO:0000313" key="2">
    <source>
        <dbReference type="EMBL" id="KAK4739832.1"/>
    </source>
</evidence>
<dbReference type="InterPro" id="IPR026960">
    <property type="entry name" value="RVT-Znf"/>
</dbReference>
<dbReference type="Pfam" id="PF13966">
    <property type="entry name" value="zf-RVT"/>
    <property type="match status" value="1"/>
</dbReference>
<keyword evidence="3" id="KW-1185">Reference proteome</keyword>
<organism evidence="2 3">
    <name type="scientific">Solanum pinnatisectum</name>
    <name type="common">tansyleaf nightshade</name>
    <dbReference type="NCBI Taxonomy" id="50273"/>
    <lineage>
        <taxon>Eukaryota</taxon>
        <taxon>Viridiplantae</taxon>
        <taxon>Streptophyta</taxon>
        <taxon>Embryophyta</taxon>
        <taxon>Tracheophyta</taxon>
        <taxon>Spermatophyta</taxon>
        <taxon>Magnoliopsida</taxon>
        <taxon>eudicotyledons</taxon>
        <taxon>Gunneridae</taxon>
        <taxon>Pentapetalae</taxon>
        <taxon>asterids</taxon>
        <taxon>lamiids</taxon>
        <taxon>Solanales</taxon>
        <taxon>Solanaceae</taxon>
        <taxon>Solanoideae</taxon>
        <taxon>Solaneae</taxon>
        <taxon>Solanum</taxon>
    </lineage>
</organism>
<comment type="caution">
    <text evidence="2">The sequence shown here is derived from an EMBL/GenBank/DDBJ whole genome shotgun (WGS) entry which is preliminary data.</text>
</comment>
<accession>A0AAV9MR39</accession>
<evidence type="ECO:0000313" key="3">
    <source>
        <dbReference type="Proteomes" id="UP001311915"/>
    </source>
</evidence>
<dbReference type="AlphaFoldDB" id="A0AAV9MR39"/>
<gene>
    <name evidence="2" type="ORF">R3W88_003529</name>
</gene>
<evidence type="ECO:0000259" key="1">
    <source>
        <dbReference type="Pfam" id="PF13966"/>
    </source>
</evidence>
<dbReference type="EMBL" id="JAWPEI010000001">
    <property type="protein sequence ID" value="KAK4739832.1"/>
    <property type="molecule type" value="Genomic_DNA"/>
</dbReference>
<feature type="domain" description="Reverse transcriptase zinc-binding" evidence="1">
    <location>
        <begin position="131"/>
        <end position="176"/>
    </location>
</feature>
<dbReference type="PANTHER" id="PTHR33116:SF66">
    <property type="entry name" value="REVERSE TRANSCRIPTASE ZINC-BINDING DOMAIN-CONTAINING PROTEIN"/>
    <property type="match status" value="1"/>
</dbReference>
<name>A0AAV9MR39_9SOLN</name>
<proteinExistence type="predicted"/>
<dbReference type="Proteomes" id="UP001311915">
    <property type="component" value="Unassembled WGS sequence"/>
</dbReference>
<reference evidence="2 3" key="1">
    <citation type="submission" date="2023-10" db="EMBL/GenBank/DDBJ databases">
        <title>Genome-Wide Identification Analysis in wild type Solanum Pinnatisectum Reveals Some Genes Defensing Phytophthora Infestans.</title>
        <authorList>
            <person name="Sun C."/>
        </authorList>
    </citation>
    <scope>NUCLEOTIDE SEQUENCE [LARGE SCALE GENOMIC DNA]</scope>
    <source>
        <strain evidence="2">LQN</strain>
        <tissue evidence="2">Leaf</tissue>
    </source>
</reference>
<sequence>MKSIEQICRTFLWTGAVTISKKALVSWENICKPLAAGGLNIINLCLWNRAAILKQLWNIAKNKECLWIQWVHNYFIRRKDIEIFQIPKNASWVVRKILASRVWILQGQTRQGDLRSAFDAIQLGDKFSMPVHKRLATVDRLMKFGIQVPPDCAYCALTLETFGHLFFECQVTKSLWSRQCWETELRWMCLMAKKEGRAEIASSVFGMLVYVIWRERNRIKFENGRVRVEVLKEIVIHIQIKSQTRAKWQITLQLNAYPWYLPRLSWNVSLIYTNYLYCLTID</sequence>